<name>A0ABR7Y6I8_9SPHI</name>
<evidence type="ECO:0000259" key="3">
    <source>
        <dbReference type="Pfam" id="PF02581"/>
    </source>
</evidence>
<evidence type="ECO:0000256" key="1">
    <source>
        <dbReference type="ARBA" id="ARBA00004948"/>
    </source>
</evidence>
<proteinExistence type="predicted"/>
<dbReference type="Proteomes" id="UP000606494">
    <property type="component" value="Unassembled WGS sequence"/>
</dbReference>
<protein>
    <submittedName>
        <fullName evidence="4">Thiamine phosphate synthase</fullName>
    </submittedName>
</protein>
<accession>A0ABR7Y6I8</accession>
<evidence type="ECO:0000313" key="5">
    <source>
        <dbReference type="Proteomes" id="UP000606494"/>
    </source>
</evidence>
<keyword evidence="5" id="KW-1185">Reference proteome</keyword>
<dbReference type="PANTHER" id="PTHR20857:SF15">
    <property type="entry name" value="THIAMINE-PHOSPHATE SYNTHASE"/>
    <property type="match status" value="1"/>
</dbReference>
<evidence type="ECO:0000313" key="4">
    <source>
        <dbReference type="EMBL" id="MBD1426916.1"/>
    </source>
</evidence>
<dbReference type="CDD" id="cd00564">
    <property type="entry name" value="TMP_TenI"/>
    <property type="match status" value="1"/>
</dbReference>
<organism evidence="4 5">
    <name type="scientific">Sphingobacterium arenae</name>
    <dbReference type="NCBI Taxonomy" id="1280598"/>
    <lineage>
        <taxon>Bacteria</taxon>
        <taxon>Pseudomonadati</taxon>
        <taxon>Bacteroidota</taxon>
        <taxon>Sphingobacteriia</taxon>
        <taxon>Sphingobacteriales</taxon>
        <taxon>Sphingobacteriaceae</taxon>
        <taxon>Sphingobacterium</taxon>
    </lineage>
</organism>
<dbReference type="Gene3D" id="3.20.20.70">
    <property type="entry name" value="Aldolase class I"/>
    <property type="match status" value="1"/>
</dbReference>
<dbReference type="SUPFAM" id="SSF51391">
    <property type="entry name" value="Thiamin phosphate synthase"/>
    <property type="match status" value="1"/>
</dbReference>
<dbReference type="InterPro" id="IPR013785">
    <property type="entry name" value="Aldolase_TIM"/>
</dbReference>
<comment type="caution">
    <text evidence="4">The sequence shown here is derived from an EMBL/GenBank/DDBJ whole genome shotgun (WGS) entry which is preliminary data.</text>
</comment>
<keyword evidence="2" id="KW-0784">Thiamine biosynthesis</keyword>
<dbReference type="InterPro" id="IPR036206">
    <property type="entry name" value="ThiamineP_synth_sf"/>
</dbReference>
<evidence type="ECO:0000256" key="2">
    <source>
        <dbReference type="ARBA" id="ARBA00022977"/>
    </source>
</evidence>
<comment type="pathway">
    <text evidence="1">Cofactor biosynthesis; thiamine diphosphate biosynthesis.</text>
</comment>
<feature type="domain" description="Thiamine phosphate synthase/TenI" evidence="3">
    <location>
        <begin position="15"/>
        <end position="176"/>
    </location>
</feature>
<sequence>MIILLSPEQLVAHESVVVNGLFEKGLSLFHIRKQQFTDMEMVAYVGNIDGGYRKQLVLHSHFHLANELGIERLHVREEDRKQNKQHAFMDGFTLSTSVHAITTFNSLDAVWKYAFLSPVFPSISKKGYGITHTVLEDLRRRNNPHVRLVGLGGVNEQNCRQVFDAGADDIAVLGAVWNNTRPIQAFNSMYKTING</sequence>
<dbReference type="InterPro" id="IPR022998">
    <property type="entry name" value="ThiamineP_synth_TenI"/>
</dbReference>
<reference evidence="4 5" key="1">
    <citation type="submission" date="2020-08" db="EMBL/GenBank/DDBJ databases">
        <title>Sphingobacterium sp. DN00404 isolated from aquaculture water.</title>
        <authorList>
            <person name="Zhang M."/>
        </authorList>
    </citation>
    <scope>NUCLEOTIDE SEQUENCE [LARGE SCALE GENOMIC DNA]</scope>
    <source>
        <strain evidence="4 5">KCTC 32294</strain>
    </source>
</reference>
<dbReference type="RefSeq" id="WP_190310065.1">
    <property type="nucleotide sequence ID" value="NZ_JACNYK010000004.1"/>
</dbReference>
<gene>
    <name evidence="4" type="ORF">H8B17_15140</name>
</gene>
<dbReference type="Pfam" id="PF02581">
    <property type="entry name" value="TMP-TENI"/>
    <property type="match status" value="1"/>
</dbReference>
<dbReference type="PANTHER" id="PTHR20857">
    <property type="entry name" value="THIAMINE-PHOSPHATE PYROPHOSPHORYLASE"/>
    <property type="match status" value="1"/>
</dbReference>
<dbReference type="EMBL" id="JACNYK010000004">
    <property type="protein sequence ID" value="MBD1426916.1"/>
    <property type="molecule type" value="Genomic_DNA"/>
</dbReference>